<feature type="domain" description="Nephrocystin 3-like N-terminal" evidence="3">
    <location>
        <begin position="336"/>
        <end position="501"/>
    </location>
</feature>
<dbReference type="PANTHER" id="PTHR10039">
    <property type="entry name" value="AMELOGENIN"/>
    <property type="match status" value="1"/>
</dbReference>
<dbReference type="Pfam" id="PF24883">
    <property type="entry name" value="NPHP3_N"/>
    <property type="match status" value="1"/>
</dbReference>
<evidence type="ECO:0000259" key="3">
    <source>
        <dbReference type="Pfam" id="PF24883"/>
    </source>
</evidence>
<evidence type="ECO:0000256" key="1">
    <source>
        <dbReference type="ARBA" id="ARBA00022737"/>
    </source>
</evidence>
<dbReference type="PANTHER" id="PTHR10039:SF16">
    <property type="entry name" value="GPI INOSITOL-DEACYLASE"/>
    <property type="match status" value="1"/>
</dbReference>
<dbReference type="EMBL" id="KZ821218">
    <property type="protein sequence ID" value="PYH49811.1"/>
    <property type="molecule type" value="Genomic_DNA"/>
</dbReference>
<evidence type="ECO:0000313" key="5">
    <source>
        <dbReference type="Proteomes" id="UP000248349"/>
    </source>
</evidence>
<dbReference type="STRING" id="1450539.A0A318ZQB6"/>
<name>A0A318ZQB6_9EURO</name>
<dbReference type="GeneID" id="37081252"/>
<keyword evidence="5" id="KW-1185">Reference proteome</keyword>
<dbReference type="InterPro" id="IPR055530">
    <property type="entry name" value="DUF7104"/>
</dbReference>
<organism evidence="4 5">
    <name type="scientific">Aspergillus saccharolyticus JOP 1030-1</name>
    <dbReference type="NCBI Taxonomy" id="1450539"/>
    <lineage>
        <taxon>Eukaryota</taxon>
        <taxon>Fungi</taxon>
        <taxon>Dikarya</taxon>
        <taxon>Ascomycota</taxon>
        <taxon>Pezizomycotina</taxon>
        <taxon>Eurotiomycetes</taxon>
        <taxon>Eurotiomycetidae</taxon>
        <taxon>Eurotiales</taxon>
        <taxon>Aspergillaceae</taxon>
        <taxon>Aspergillus</taxon>
        <taxon>Aspergillus subgen. Circumdati</taxon>
    </lineage>
</organism>
<dbReference type="Proteomes" id="UP000248349">
    <property type="component" value="Unassembled WGS sequence"/>
</dbReference>
<dbReference type="SUPFAM" id="SSF52540">
    <property type="entry name" value="P-loop containing nucleoside triphosphate hydrolases"/>
    <property type="match status" value="1"/>
</dbReference>
<dbReference type="InterPro" id="IPR027417">
    <property type="entry name" value="P-loop_NTPase"/>
</dbReference>
<dbReference type="Gene3D" id="3.40.50.300">
    <property type="entry name" value="P-loop containing nucleotide triphosphate hydrolases"/>
    <property type="match status" value="1"/>
</dbReference>
<evidence type="ECO:0000256" key="2">
    <source>
        <dbReference type="SAM" id="MobiDB-lite"/>
    </source>
</evidence>
<dbReference type="Pfam" id="PF23397">
    <property type="entry name" value="DUF7104"/>
    <property type="match status" value="1"/>
</dbReference>
<reference evidence="4 5" key="1">
    <citation type="submission" date="2016-12" db="EMBL/GenBank/DDBJ databases">
        <title>The genomes of Aspergillus section Nigri reveals drivers in fungal speciation.</title>
        <authorList>
            <consortium name="DOE Joint Genome Institute"/>
            <person name="Vesth T.C."/>
            <person name="Nybo J."/>
            <person name="Theobald S."/>
            <person name="Brandl J."/>
            <person name="Frisvad J.C."/>
            <person name="Nielsen K.F."/>
            <person name="Lyhne E.K."/>
            <person name="Kogle M.E."/>
            <person name="Kuo A."/>
            <person name="Riley R."/>
            <person name="Clum A."/>
            <person name="Nolan M."/>
            <person name="Lipzen A."/>
            <person name="Salamov A."/>
            <person name="Henrissat B."/>
            <person name="Wiebenga A."/>
            <person name="De Vries R.P."/>
            <person name="Grigoriev I.V."/>
            <person name="Mortensen U.H."/>
            <person name="Andersen M.R."/>
            <person name="Baker S.E."/>
        </authorList>
    </citation>
    <scope>NUCLEOTIDE SEQUENCE [LARGE SCALE GENOMIC DNA]</scope>
    <source>
        <strain evidence="4 5">JOP 1030-1</strain>
    </source>
</reference>
<protein>
    <recommendedName>
        <fullName evidence="3">Nephrocystin 3-like N-terminal domain-containing protein</fullName>
    </recommendedName>
</protein>
<keyword evidence="1" id="KW-0677">Repeat</keyword>
<sequence length="1287" mass="144373">MPVDSWGCCGGNPKGRSAAGGGGDGGARALPPRPVRLISRSSSSVSVPKPRRASALHQKCGLWQRAEEQLNAESRKLLLIDTRNATGSIEDVLRKIVDEITIKYEEYQKGGLTIRKRGATAERVDIRGSAKKVLVCVLQAQELIKAVAAFDPTGHASTAWSIVSFGLTLVKNDIDRRDAVLDAAEFLAKTLAYHTIIEHNYRKGNIPSSAKLDDALVEVYVAILQYTAEVLKARAESVITRVGKSIAALVNQPLDQLKSAVEQKSAVVDQWKMVVRDEDQQRCAEDILMRIDVMAKQVHSIDVRTNDQEDLAILGWLSDFDYSSIQNETKKNRSPDTGTWFVQSSSMYQRWKTTSGQLLWLHGPVGCGKSVLCSTIISDTEHHCHHNMPHLLAYWYFRFDNLTTHSMESMIRSLIRQLCPRPIPASVQTIWADHRRNREPDWEGLTLVLNDIISSLPGEVFFIFDALDECPIETRERRLLLFLDELVKNHPTRSHVLATSRPEPDIHHELMHHKLFGLETALSEDIAKFVQDRLTNGRLKRWDSSIRESIKKRLLNVPERRFRWADLQIKRLERCHLPGDIDDALTTIPASLEATYRTILEQEIVPKYHEAVRSILTWLAFSLEPLYGEAVAAVAGFPSPDSVIEICTTQLVTLQTSDGVIRLAHFSVKEFLLSEQSSDWCRMSELGGHQLILNQSLPRILAEEEELSLMGAMSNSLLQYCSQRWIDHLGRVESLTSDQLPEVYAMMLKLFTTPVTYLNWQRLRSFYFQDTKHAWRRWMSTNFLAPIDAAIFLQLHRLVELLLHSGVDPLNASGGRSHQSTLVFASRHEIPVLVFFLQRLITVPPEIVDEIFHRLRPRSAEDHATLPLIIDLLWNMGGLRGSEESDTIDPSFLVSMACNHHCAAALLELCLDRGGIEPESVTQELVEAAVNSERDDASTLEVLLKRRRERVWFPEAVMHTVARASWSNPSLASLVLHNRELIACLQPEHAEIFVGGAGREIVDLVRQVYGDEIMMQPTVLRAAIGNPHARAMLRRLLAGRELSLNTRQEILAAAVAPERLDNRELVDYLLDEWGPQCDIGEQTMIAAVGNSLHGCTILQALLARQQAGFTVSEPILMHAATRNTKEVMQLLMDNGGSTIPISDELLLAAARNQPRGLSVLLFLLPLRGPDCTVSADLLEAAATNPNKYINPWNTSQEFRAVLERYQGATVPDSVFLAMHDQVDHLRVLLDWTGNRAPIKEILSALSISTEGARASDRLRLLLDRHLLVVDESKAGTQGSLQPVMVVE</sequence>
<gene>
    <name evidence="4" type="ORF">BP01DRAFT_6876</name>
</gene>
<proteinExistence type="predicted"/>
<feature type="region of interest" description="Disordered" evidence="2">
    <location>
        <begin position="1"/>
        <end position="32"/>
    </location>
</feature>
<dbReference type="OrthoDB" id="1577640at2759"/>
<accession>A0A318ZQB6</accession>
<evidence type="ECO:0000313" key="4">
    <source>
        <dbReference type="EMBL" id="PYH49811.1"/>
    </source>
</evidence>
<dbReference type="InterPro" id="IPR056884">
    <property type="entry name" value="NPHP3-like_N"/>
</dbReference>
<dbReference type="RefSeq" id="XP_025435793.1">
    <property type="nucleotide sequence ID" value="XM_025580023.1"/>
</dbReference>
<feature type="compositionally biased region" description="Gly residues" evidence="2">
    <location>
        <begin position="8"/>
        <end position="26"/>
    </location>
</feature>